<feature type="short sequence motif" description="HXTX 2" evidence="2">
    <location>
        <begin position="117"/>
        <end position="120"/>
    </location>
</feature>
<comment type="function">
    <text evidence="2">Hydrolyzes RNA 2',3'-cyclic phosphodiester to an RNA 2'-phosphomonoester.</text>
</comment>
<feature type="short sequence motif" description="HXTX 1" evidence="2">
    <location>
        <begin position="40"/>
        <end position="43"/>
    </location>
</feature>
<comment type="caution">
    <text evidence="3">The sequence shown here is derived from an EMBL/GenBank/DDBJ whole genome shotgun (WGS) entry which is preliminary data.</text>
</comment>
<accession>A0A8T4L5G2</accession>
<evidence type="ECO:0000256" key="2">
    <source>
        <dbReference type="HAMAP-Rule" id="MF_01940"/>
    </source>
</evidence>
<evidence type="ECO:0000313" key="3">
    <source>
        <dbReference type="EMBL" id="MBS3062538.1"/>
    </source>
</evidence>
<dbReference type="EC" id="3.1.4.58" evidence="2"/>
<dbReference type="GO" id="GO:0004113">
    <property type="term" value="F:2',3'-cyclic-nucleotide 3'-phosphodiesterase activity"/>
    <property type="evidence" value="ECO:0007669"/>
    <property type="project" value="InterPro"/>
</dbReference>
<dbReference type="Proteomes" id="UP000678237">
    <property type="component" value="Unassembled WGS sequence"/>
</dbReference>
<dbReference type="PANTHER" id="PTHR35561">
    <property type="entry name" value="RNA 2',3'-CYCLIC PHOSPHODIESTERASE"/>
    <property type="match status" value="1"/>
</dbReference>
<dbReference type="EMBL" id="JAGVWE010000002">
    <property type="protein sequence ID" value="MBS3062538.1"/>
    <property type="molecule type" value="Genomic_DNA"/>
</dbReference>
<dbReference type="InterPro" id="IPR004175">
    <property type="entry name" value="RNA_CPDase"/>
</dbReference>
<feature type="active site" description="Proton acceptor" evidence="2">
    <location>
        <position position="117"/>
    </location>
</feature>
<dbReference type="GO" id="GO:0008664">
    <property type="term" value="F:RNA 2',3'-cyclic 3'-phosphodiesterase activity"/>
    <property type="evidence" value="ECO:0007669"/>
    <property type="project" value="UniProtKB-EC"/>
</dbReference>
<dbReference type="SUPFAM" id="SSF55144">
    <property type="entry name" value="LigT-like"/>
    <property type="match status" value="1"/>
</dbReference>
<dbReference type="InterPro" id="IPR009097">
    <property type="entry name" value="Cyclic_Pdiesterase"/>
</dbReference>
<organism evidence="3 4">
    <name type="scientific">Candidatus Iainarchaeum sp</name>
    <dbReference type="NCBI Taxonomy" id="3101447"/>
    <lineage>
        <taxon>Archaea</taxon>
        <taxon>Candidatus Iainarchaeota</taxon>
        <taxon>Candidatus Iainarchaeia</taxon>
        <taxon>Candidatus Iainarchaeales</taxon>
        <taxon>Candidatus Iainarchaeaceae</taxon>
        <taxon>Candidatus Iainarchaeum</taxon>
    </lineage>
</organism>
<gene>
    <name evidence="3" type="primary">thpR</name>
    <name evidence="3" type="ORF">J4203_01570</name>
</gene>
<dbReference type="NCBIfam" id="TIGR02258">
    <property type="entry name" value="2_5_ligase"/>
    <property type="match status" value="1"/>
</dbReference>
<evidence type="ECO:0000313" key="4">
    <source>
        <dbReference type="Proteomes" id="UP000678237"/>
    </source>
</evidence>
<reference evidence="3" key="1">
    <citation type="submission" date="2021-03" db="EMBL/GenBank/DDBJ databases">
        <authorList>
            <person name="Jaffe A."/>
        </authorList>
    </citation>
    <scope>NUCLEOTIDE SEQUENCE</scope>
    <source>
        <strain evidence="3">RIFCSPLOWO2_01_FULL_58_19</strain>
    </source>
</reference>
<dbReference type="Gene3D" id="3.90.1140.10">
    <property type="entry name" value="Cyclic phosphodiesterase"/>
    <property type="match status" value="1"/>
</dbReference>
<sequence length="175" mass="19440">MKRMFVAVNLPAEIKKGIHEKLVQAIPAGKARPVETENLHVTLKFLGYLHPEKLAEVREKLQALAAVKKFEVGLAGIGEFGGRVVWLGVSKGGEEMKALSDKLDELLQVKDDRFHAHVTLARNKELKAPEVRELLAALEKEGCSWSFKAESVDVMESVLSAKGPKYALQFRQPLE</sequence>
<feature type="active site" description="Proton donor" evidence="2">
    <location>
        <position position="40"/>
    </location>
</feature>
<reference evidence="3" key="2">
    <citation type="submission" date="2021-05" db="EMBL/GenBank/DDBJ databases">
        <title>Protein family content uncovers lineage relationships and bacterial pathway maintenance mechanisms in DPANN archaea.</title>
        <authorList>
            <person name="Castelle C.J."/>
            <person name="Meheust R."/>
            <person name="Jaffe A.L."/>
            <person name="Seitz K."/>
            <person name="Gong X."/>
            <person name="Baker B.J."/>
            <person name="Banfield J.F."/>
        </authorList>
    </citation>
    <scope>NUCLEOTIDE SEQUENCE</scope>
    <source>
        <strain evidence="3">RIFCSPLOWO2_01_FULL_58_19</strain>
    </source>
</reference>
<evidence type="ECO:0000256" key="1">
    <source>
        <dbReference type="ARBA" id="ARBA00022801"/>
    </source>
</evidence>
<dbReference type="HAMAP" id="MF_01940">
    <property type="entry name" value="RNA_CPDase"/>
    <property type="match status" value="1"/>
</dbReference>
<comment type="similarity">
    <text evidence="2">Belongs to the 2H phosphoesterase superfamily. ThpR family.</text>
</comment>
<comment type="catalytic activity">
    <reaction evidence="2">
        <text>a 3'-end 2',3'-cyclophospho-ribonucleotide-RNA + H2O = a 3'-end 2'-phospho-ribonucleotide-RNA + H(+)</text>
        <dbReference type="Rhea" id="RHEA:11828"/>
        <dbReference type="Rhea" id="RHEA-COMP:10464"/>
        <dbReference type="Rhea" id="RHEA-COMP:17353"/>
        <dbReference type="ChEBI" id="CHEBI:15377"/>
        <dbReference type="ChEBI" id="CHEBI:15378"/>
        <dbReference type="ChEBI" id="CHEBI:83064"/>
        <dbReference type="ChEBI" id="CHEBI:173113"/>
        <dbReference type="EC" id="3.1.4.58"/>
    </reaction>
</comment>
<proteinExistence type="inferred from homology"/>
<dbReference type="AlphaFoldDB" id="A0A8T4L5G2"/>
<keyword evidence="1 2" id="KW-0378">Hydrolase</keyword>
<dbReference type="Pfam" id="PF13563">
    <property type="entry name" value="2_5_RNA_ligase2"/>
    <property type="match status" value="1"/>
</dbReference>
<dbReference type="PANTHER" id="PTHR35561:SF1">
    <property type="entry name" value="RNA 2',3'-CYCLIC PHOSPHODIESTERASE"/>
    <property type="match status" value="1"/>
</dbReference>
<name>A0A8T4L5G2_9ARCH</name>
<protein>
    <recommendedName>
        <fullName evidence="2">RNA 2',3'-cyclic phosphodiesterase</fullName>
        <shortName evidence="2">RNA 2',3'-CPDase</shortName>
        <ecNumber evidence="2">3.1.4.58</ecNumber>
    </recommendedName>
</protein>